<sequence length="133" mass="14365">MPNPDDDLLHEAAASLHTAFSASQLDGLPTPYADRGRIALGALPVPAADQLASLLNAEPAPTRTELPDWPEGHRIVQRLRDALREALGNEFVDVDFVPYCPRCDEDPAITLGSLSPVAARNLTRALHGPRSIR</sequence>
<dbReference type="EMBL" id="CP010519">
    <property type="protein sequence ID" value="AJE82623.1"/>
    <property type="molecule type" value="Genomic_DNA"/>
</dbReference>
<evidence type="ECO:0000313" key="2">
    <source>
        <dbReference type="Proteomes" id="UP000031523"/>
    </source>
</evidence>
<protein>
    <submittedName>
        <fullName evidence="1">Uncharacterized protein</fullName>
    </submittedName>
</protein>
<accession>A0A0B5EJZ8</accession>
<organism evidence="1 2">
    <name type="scientific">Streptomyces albus (strain ATCC 21838 / DSM 41398 / FERM P-419 / JCM 4703 / NBRC 107858)</name>
    <dbReference type="NCBI Taxonomy" id="1081613"/>
    <lineage>
        <taxon>Bacteria</taxon>
        <taxon>Bacillati</taxon>
        <taxon>Actinomycetota</taxon>
        <taxon>Actinomycetes</taxon>
        <taxon>Kitasatosporales</taxon>
        <taxon>Streptomycetaceae</taxon>
        <taxon>Streptomyces</taxon>
    </lineage>
</organism>
<reference evidence="1 2" key="1">
    <citation type="submission" date="2015-01" db="EMBL/GenBank/DDBJ databases">
        <title>Enhanced salinomycin production by adjusting the supply of polyketide extender units in Streptomyce albus DSM 41398.</title>
        <authorList>
            <person name="Lu C."/>
        </authorList>
    </citation>
    <scope>NUCLEOTIDE SEQUENCE [LARGE SCALE GENOMIC DNA]</scope>
    <source>
        <strain evidence="2">ATCC 21838 / DSM 41398 / FERM P-419 / JCM 4703 / NBRC 107858</strain>
    </source>
</reference>
<dbReference type="KEGG" id="sals:SLNWT_2247"/>
<gene>
    <name evidence="1" type="ORF">SLNWT_2247</name>
</gene>
<evidence type="ECO:0000313" key="1">
    <source>
        <dbReference type="EMBL" id="AJE82623.1"/>
    </source>
</evidence>
<keyword evidence="2" id="KW-1185">Reference proteome</keyword>
<dbReference type="AlphaFoldDB" id="A0A0B5EJZ8"/>
<proteinExistence type="predicted"/>
<dbReference type="Proteomes" id="UP000031523">
    <property type="component" value="Chromosome"/>
</dbReference>
<name>A0A0B5EJZ8_STRA4</name>